<feature type="transmembrane region" description="Helical" evidence="1">
    <location>
        <begin position="20"/>
        <end position="41"/>
    </location>
</feature>
<accession>A0ABQ3H3X2</accession>
<comment type="caution">
    <text evidence="2">The sequence shown here is derived from an EMBL/GenBank/DDBJ whole genome shotgun (WGS) entry which is preliminary data.</text>
</comment>
<feature type="transmembrane region" description="Helical" evidence="1">
    <location>
        <begin position="77"/>
        <end position="96"/>
    </location>
</feature>
<keyword evidence="3" id="KW-1185">Reference proteome</keyword>
<dbReference type="EMBL" id="BMYO01000009">
    <property type="protein sequence ID" value="GHD67337.1"/>
    <property type="molecule type" value="Genomic_DNA"/>
</dbReference>
<dbReference type="RefSeq" id="WP_189461810.1">
    <property type="nucleotide sequence ID" value="NZ_BMYO01000009.1"/>
</dbReference>
<gene>
    <name evidence="2" type="ORF">GCM10007350_30870</name>
</gene>
<feature type="transmembrane region" description="Helical" evidence="1">
    <location>
        <begin position="103"/>
        <end position="120"/>
    </location>
</feature>
<dbReference type="Proteomes" id="UP000604737">
    <property type="component" value="Unassembled WGS sequence"/>
</dbReference>
<dbReference type="Pfam" id="PF11168">
    <property type="entry name" value="DUF2955"/>
    <property type="match status" value="1"/>
</dbReference>
<sequence>MHRGDRAVLRLAAGLGLTVLVAYGMALAQPYVVCLLAVLLLCKPGPPMPLLKAAFAGLFVAALMAAGVLMVPLLEHYPASAAVLTALTLYVLFLGGLRRRNPLLLLPVIAVALIPIAGVTDQASALQLAKSLGAGIALGATINLFSHALIPDTATVVPEAPAAADVTGLTWIAARAVLIVMPMWLLALSNPSLYIAGLMKTVTLGQQACAVSARQAGRELVGSTLLGALLAALLWAGLGLHASLWMLGLWLAAAALWIGRRLYRLVASRYPPSFWSNALMTALILLGPAIEDSATGKDVMQASLTRLALFVAVAGYASLTVLVLERWHARRAGTSGT</sequence>
<dbReference type="InterPro" id="IPR022604">
    <property type="entry name" value="DUF2955"/>
</dbReference>
<reference evidence="3" key="1">
    <citation type="journal article" date="2019" name="Int. J. Syst. Evol. Microbiol.">
        <title>The Global Catalogue of Microorganisms (GCM) 10K type strain sequencing project: providing services to taxonomists for standard genome sequencing and annotation.</title>
        <authorList>
            <consortium name="The Broad Institute Genomics Platform"/>
            <consortium name="The Broad Institute Genome Sequencing Center for Infectious Disease"/>
            <person name="Wu L."/>
            <person name="Ma J."/>
        </authorList>
    </citation>
    <scope>NUCLEOTIDE SEQUENCE [LARGE SCALE GENOMIC DNA]</scope>
    <source>
        <strain evidence="3">KCTC 23701</strain>
    </source>
</reference>
<evidence type="ECO:0000313" key="3">
    <source>
        <dbReference type="Proteomes" id="UP000604737"/>
    </source>
</evidence>
<protein>
    <recommendedName>
        <fullName evidence="4">DUF2955 domain-containing protein</fullName>
    </recommendedName>
</protein>
<feature type="transmembrane region" description="Helical" evidence="1">
    <location>
        <begin position="53"/>
        <end position="71"/>
    </location>
</feature>
<evidence type="ECO:0000256" key="1">
    <source>
        <dbReference type="SAM" id="Phobius"/>
    </source>
</evidence>
<keyword evidence="1" id="KW-1133">Transmembrane helix</keyword>
<feature type="transmembrane region" description="Helical" evidence="1">
    <location>
        <begin position="220"/>
        <end position="238"/>
    </location>
</feature>
<feature type="transmembrane region" description="Helical" evidence="1">
    <location>
        <begin position="162"/>
        <end position="187"/>
    </location>
</feature>
<keyword evidence="1" id="KW-0472">Membrane</keyword>
<feature type="transmembrane region" description="Helical" evidence="1">
    <location>
        <begin position="274"/>
        <end position="290"/>
    </location>
</feature>
<keyword evidence="1" id="KW-0812">Transmembrane</keyword>
<evidence type="ECO:0000313" key="2">
    <source>
        <dbReference type="EMBL" id="GHD67337.1"/>
    </source>
</evidence>
<proteinExistence type="predicted"/>
<feature type="transmembrane region" description="Helical" evidence="1">
    <location>
        <begin position="302"/>
        <end position="324"/>
    </location>
</feature>
<evidence type="ECO:0008006" key="4">
    <source>
        <dbReference type="Google" id="ProtNLM"/>
    </source>
</evidence>
<feature type="transmembrane region" description="Helical" evidence="1">
    <location>
        <begin position="244"/>
        <end position="262"/>
    </location>
</feature>
<name>A0ABQ3H3X2_9NEIS</name>
<organism evidence="2 3">
    <name type="scientific">Jeongeupia chitinilytica</name>
    <dbReference type="NCBI Taxonomy" id="1041641"/>
    <lineage>
        <taxon>Bacteria</taxon>
        <taxon>Pseudomonadati</taxon>
        <taxon>Pseudomonadota</taxon>
        <taxon>Betaproteobacteria</taxon>
        <taxon>Neisseriales</taxon>
        <taxon>Chitinibacteraceae</taxon>
        <taxon>Jeongeupia</taxon>
    </lineage>
</organism>